<sequence>MFTHTHIHSARRQPPLQRRRHPCRFSRQLTRRGSLSRRELGRRQESERTGGRGRVVAPAVFVKQIKRVGDSSPALRTAAAYGPPVQNKEICIH</sequence>
<feature type="compositionally biased region" description="Basic residues" evidence="1">
    <location>
        <begin position="1"/>
        <end position="24"/>
    </location>
</feature>
<comment type="caution">
    <text evidence="2">The sequence shown here is derived from an EMBL/GenBank/DDBJ whole genome shotgun (WGS) entry which is preliminary data.</text>
</comment>
<proteinExistence type="predicted"/>
<organism evidence="2 3">
    <name type="scientific">Cirrhinus molitorella</name>
    <name type="common">mud carp</name>
    <dbReference type="NCBI Taxonomy" id="172907"/>
    <lineage>
        <taxon>Eukaryota</taxon>
        <taxon>Metazoa</taxon>
        <taxon>Chordata</taxon>
        <taxon>Craniata</taxon>
        <taxon>Vertebrata</taxon>
        <taxon>Euteleostomi</taxon>
        <taxon>Actinopterygii</taxon>
        <taxon>Neopterygii</taxon>
        <taxon>Teleostei</taxon>
        <taxon>Ostariophysi</taxon>
        <taxon>Cypriniformes</taxon>
        <taxon>Cyprinidae</taxon>
        <taxon>Labeoninae</taxon>
        <taxon>Labeonini</taxon>
        <taxon>Cirrhinus</taxon>
    </lineage>
</organism>
<protein>
    <submittedName>
        <fullName evidence="2">Uncharacterized protein</fullName>
    </submittedName>
</protein>
<evidence type="ECO:0000313" key="2">
    <source>
        <dbReference type="EMBL" id="KAL1252507.1"/>
    </source>
</evidence>
<dbReference type="Proteomes" id="UP001558613">
    <property type="component" value="Unassembled WGS sequence"/>
</dbReference>
<evidence type="ECO:0000256" key="1">
    <source>
        <dbReference type="SAM" id="MobiDB-lite"/>
    </source>
</evidence>
<dbReference type="EMBL" id="JAYMGO010000021">
    <property type="protein sequence ID" value="KAL1252507.1"/>
    <property type="molecule type" value="Genomic_DNA"/>
</dbReference>
<keyword evidence="3" id="KW-1185">Reference proteome</keyword>
<reference evidence="2 3" key="1">
    <citation type="submission" date="2023-09" db="EMBL/GenBank/DDBJ databases">
        <authorList>
            <person name="Wang M."/>
        </authorList>
    </citation>
    <scope>NUCLEOTIDE SEQUENCE [LARGE SCALE GENOMIC DNA]</scope>
    <source>
        <strain evidence="2">GT-2023</strain>
        <tissue evidence="2">Liver</tissue>
    </source>
</reference>
<gene>
    <name evidence="2" type="ORF">QQF64_017200</name>
</gene>
<accession>A0ABR3LLM1</accession>
<name>A0ABR3LLM1_9TELE</name>
<feature type="compositionally biased region" description="Basic and acidic residues" evidence="1">
    <location>
        <begin position="36"/>
        <end position="50"/>
    </location>
</feature>
<feature type="region of interest" description="Disordered" evidence="1">
    <location>
        <begin position="1"/>
        <end position="53"/>
    </location>
</feature>
<evidence type="ECO:0000313" key="3">
    <source>
        <dbReference type="Proteomes" id="UP001558613"/>
    </source>
</evidence>